<dbReference type="InterPro" id="IPR055438">
    <property type="entry name" value="AstE_AspA_cat"/>
</dbReference>
<comment type="similarity">
    <text evidence="5">Belongs to the AspA/AstE family. Succinylglutamate desuccinylase subfamily.</text>
</comment>
<sequence>MMGDLLAAVLHDRPALTAARPLAGGGQVEEWDQGVWCFTPAAPSQFDLVLSAGVHGNETAPVELLDQLGQALLDGSQPLRCRLLLILGNPAALRQGVRYLDEDMNRQFGAQPGGGRDAQRAHALRQHIQRFFADGAPTALRVHYDLHTAIRGSLIEQFALCAAPDPAEARFDPLAWLAAAGMRAALLYQRSAPTLTAWTHSQHHAHAATLELGKARPFGHNQAIDLSQLAQQLRHWLASPTLPAAPNTSPPPMPCFRVARDIPRLSDAFRLHLAADTANFTPLYPGQLLAEDGDTRYVIDEQDARVIFPNPNVANGQRAGLVIVPWDLP</sequence>
<name>A0A318KMC3_9NEIS</name>
<keyword evidence="1 5" id="KW-0056">Arginine metabolism</keyword>
<dbReference type="UniPathway" id="UPA00185">
    <property type="reaction ID" value="UER00283"/>
</dbReference>
<dbReference type="EC" id="3.5.1.96" evidence="5 6"/>
<protein>
    <recommendedName>
        <fullName evidence="5 6">Succinylglutamate desuccinylase</fullName>
        <ecNumber evidence="5 6">3.5.1.96</ecNumber>
    </recommendedName>
</protein>
<dbReference type="PANTHER" id="PTHR15162:SF7">
    <property type="entry name" value="SUCCINYLGLUTAMATE DESUCCINYLASE"/>
    <property type="match status" value="1"/>
</dbReference>
<evidence type="ECO:0000313" key="9">
    <source>
        <dbReference type="EMBL" id="PXX77005.1"/>
    </source>
</evidence>
<comment type="cofactor">
    <cofactor evidence="5">
        <name>Zn(2+)</name>
        <dbReference type="ChEBI" id="CHEBI:29105"/>
    </cofactor>
    <text evidence="5">Binds 1 zinc ion per subunit.</text>
</comment>
<dbReference type="GO" id="GO:0016788">
    <property type="term" value="F:hydrolase activity, acting on ester bonds"/>
    <property type="evidence" value="ECO:0007669"/>
    <property type="project" value="UniProtKB-UniRule"/>
</dbReference>
<dbReference type="SUPFAM" id="SSF53187">
    <property type="entry name" value="Zn-dependent exopeptidases"/>
    <property type="match status" value="1"/>
</dbReference>
<dbReference type="Proteomes" id="UP000247555">
    <property type="component" value="Unassembled WGS sequence"/>
</dbReference>
<organism evidence="9 10">
    <name type="scientific">Rivihabitans pingtungensis</name>
    <dbReference type="NCBI Taxonomy" id="1054498"/>
    <lineage>
        <taxon>Bacteria</taxon>
        <taxon>Pseudomonadati</taxon>
        <taxon>Pseudomonadota</taxon>
        <taxon>Betaproteobacteria</taxon>
        <taxon>Neisseriales</taxon>
        <taxon>Aquaspirillaceae</taxon>
        <taxon>Rivihabitans</taxon>
    </lineage>
</organism>
<comment type="pathway">
    <text evidence="5">Amino-acid degradation; L-arginine degradation via AST pathway; L-glutamate and succinate from L-arginine: step 5/5.</text>
</comment>
<keyword evidence="10" id="KW-1185">Reference proteome</keyword>
<evidence type="ECO:0000256" key="6">
    <source>
        <dbReference type="NCBIfam" id="TIGR03242"/>
    </source>
</evidence>
<dbReference type="Pfam" id="PF24827">
    <property type="entry name" value="AstE_AspA_cat"/>
    <property type="match status" value="1"/>
</dbReference>
<dbReference type="PANTHER" id="PTHR15162">
    <property type="entry name" value="ASPARTOACYLASE"/>
    <property type="match status" value="1"/>
</dbReference>
<dbReference type="InterPro" id="IPR016681">
    <property type="entry name" value="SuccinylGlu_desuccinylase"/>
</dbReference>
<comment type="function">
    <text evidence="5">Transforms N(2)-succinylglutamate into succinate and glutamate.</text>
</comment>
<dbReference type="NCBIfam" id="TIGR03242">
    <property type="entry name" value="arg_catab_astE"/>
    <property type="match status" value="1"/>
</dbReference>
<feature type="active site" evidence="5">
    <location>
        <position position="211"/>
    </location>
</feature>
<feature type="binding site" evidence="5">
    <location>
        <position position="55"/>
    </location>
    <ligand>
        <name>Zn(2+)</name>
        <dbReference type="ChEBI" id="CHEBI:29105"/>
    </ligand>
</feature>
<accession>A0A318KMC3</accession>
<gene>
    <name evidence="5" type="primary">astE</name>
    <name evidence="9" type="ORF">DFR34_1196</name>
</gene>
<dbReference type="GO" id="GO:0008270">
    <property type="term" value="F:zinc ion binding"/>
    <property type="evidence" value="ECO:0007669"/>
    <property type="project" value="UniProtKB-UniRule"/>
</dbReference>
<dbReference type="RefSeq" id="WP_110391492.1">
    <property type="nucleotide sequence ID" value="NZ_QJKI01000019.1"/>
</dbReference>
<comment type="catalytic activity">
    <reaction evidence="5">
        <text>N-succinyl-L-glutamate + H2O = L-glutamate + succinate</text>
        <dbReference type="Rhea" id="RHEA:15169"/>
        <dbReference type="ChEBI" id="CHEBI:15377"/>
        <dbReference type="ChEBI" id="CHEBI:29985"/>
        <dbReference type="ChEBI" id="CHEBI:30031"/>
        <dbReference type="ChEBI" id="CHEBI:58763"/>
        <dbReference type="EC" id="3.5.1.96"/>
    </reaction>
</comment>
<keyword evidence="4 5" id="KW-0862">Zinc</keyword>
<comment type="caution">
    <text evidence="9">The sequence shown here is derived from an EMBL/GenBank/DDBJ whole genome shotgun (WGS) entry which is preliminary data.</text>
</comment>
<keyword evidence="2 5" id="KW-0479">Metal-binding</keyword>
<evidence type="ECO:0000256" key="1">
    <source>
        <dbReference type="ARBA" id="ARBA00022503"/>
    </source>
</evidence>
<evidence type="ECO:0000256" key="4">
    <source>
        <dbReference type="ARBA" id="ARBA00022833"/>
    </source>
</evidence>
<feature type="binding site" evidence="5">
    <location>
        <position position="147"/>
    </location>
    <ligand>
        <name>Zn(2+)</name>
        <dbReference type="ChEBI" id="CHEBI:29105"/>
    </ligand>
</feature>
<keyword evidence="3 5" id="KW-0378">Hydrolase</keyword>
<evidence type="ECO:0000256" key="5">
    <source>
        <dbReference type="HAMAP-Rule" id="MF_00767"/>
    </source>
</evidence>
<dbReference type="HAMAP" id="MF_00767">
    <property type="entry name" value="Arg_catab_AstE"/>
    <property type="match status" value="1"/>
</dbReference>
<dbReference type="NCBIfam" id="NF003706">
    <property type="entry name" value="PRK05324.1"/>
    <property type="match status" value="1"/>
</dbReference>
<feature type="domain" description="Succinylglutamate desuccinylase/Aspartoacylase catalytic" evidence="8">
    <location>
        <begin position="47"/>
        <end position="234"/>
    </location>
</feature>
<evidence type="ECO:0000313" key="10">
    <source>
        <dbReference type="Proteomes" id="UP000247555"/>
    </source>
</evidence>
<dbReference type="Gene3D" id="3.40.630.10">
    <property type="entry name" value="Zn peptidases"/>
    <property type="match status" value="1"/>
</dbReference>
<reference evidence="9 10" key="1">
    <citation type="submission" date="2018-05" db="EMBL/GenBank/DDBJ databases">
        <title>Genomic Encyclopedia of Type Strains, Phase IV (KMG-IV): sequencing the most valuable type-strain genomes for metagenomic binning, comparative biology and taxonomic classification.</title>
        <authorList>
            <person name="Goeker M."/>
        </authorList>
    </citation>
    <scope>NUCLEOTIDE SEQUENCE [LARGE SCALE GENOMIC DNA]</scope>
    <source>
        <strain evidence="9 10">DSM 29661</strain>
    </source>
</reference>
<feature type="binding site" evidence="5">
    <location>
        <position position="58"/>
    </location>
    <ligand>
        <name>Zn(2+)</name>
        <dbReference type="ChEBI" id="CHEBI:29105"/>
    </ligand>
</feature>
<dbReference type="Pfam" id="PF04952">
    <property type="entry name" value="AstE_AspA_hybrid"/>
    <property type="match status" value="1"/>
</dbReference>
<dbReference type="GO" id="GO:0009017">
    <property type="term" value="F:succinylglutamate desuccinylase activity"/>
    <property type="evidence" value="ECO:0007669"/>
    <property type="project" value="UniProtKB-UniRule"/>
</dbReference>
<evidence type="ECO:0000256" key="2">
    <source>
        <dbReference type="ARBA" id="ARBA00022723"/>
    </source>
</evidence>
<dbReference type="GO" id="GO:0019544">
    <property type="term" value="P:L-arginine catabolic process to L-glutamate"/>
    <property type="evidence" value="ECO:0007669"/>
    <property type="project" value="UniProtKB-UniRule"/>
</dbReference>
<dbReference type="AlphaFoldDB" id="A0A318KMC3"/>
<dbReference type="OrthoDB" id="5290473at2"/>
<dbReference type="EMBL" id="QJKI01000019">
    <property type="protein sequence ID" value="PXX77005.1"/>
    <property type="molecule type" value="Genomic_DNA"/>
</dbReference>
<dbReference type="InterPro" id="IPR050178">
    <property type="entry name" value="AspA/AstE_fam"/>
</dbReference>
<proteinExistence type="inferred from homology"/>
<feature type="domain" description="AstE/AspA barrel-sandwich hybrid" evidence="7">
    <location>
        <begin position="252"/>
        <end position="325"/>
    </location>
</feature>
<dbReference type="InterPro" id="IPR007036">
    <property type="entry name" value="Aste_AspA_hybrid_dom"/>
</dbReference>
<evidence type="ECO:0000259" key="7">
    <source>
        <dbReference type="Pfam" id="PF04952"/>
    </source>
</evidence>
<evidence type="ECO:0000259" key="8">
    <source>
        <dbReference type="Pfam" id="PF24827"/>
    </source>
</evidence>
<evidence type="ECO:0000256" key="3">
    <source>
        <dbReference type="ARBA" id="ARBA00022801"/>
    </source>
</evidence>
<dbReference type="GO" id="GO:0019545">
    <property type="term" value="P:L-arginine catabolic process to succinate"/>
    <property type="evidence" value="ECO:0007669"/>
    <property type="project" value="UniProtKB-UniRule"/>
</dbReference>